<organism evidence="4">
    <name type="scientific">Haemonchus placei</name>
    <name type="common">Barber's pole worm</name>
    <dbReference type="NCBI Taxonomy" id="6290"/>
    <lineage>
        <taxon>Eukaryota</taxon>
        <taxon>Metazoa</taxon>
        <taxon>Ecdysozoa</taxon>
        <taxon>Nematoda</taxon>
        <taxon>Chromadorea</taxon>
        <taxon>Rhabditida</taxon>
        <taxon>Rhabditina</taxon>
        <taxon>Rhabditomorpha</taxon>
        <taxon>Strongyloidea</taxon>
        <taxon>Trichostrongylidae</taxon>
        <taxon>Haemonchus</taxon>
    </lineage>
</organism>
<dbReference type="EMBL" id="UZAF01002146">
    <property type="protein sequence ID" value="VDO10130.1"/>
    <property type="molecule type" value="Genomic_DNA"/>
</dbReference>
<feature type="compositionally biased region" description="Basic and acidic residues" evidence="1">
    <location>
        <begin position="27"/>
        <end position="63"/>
    </location>
</feature>
<keyword evidence="3" id="KW-1185">Reference proteome</keyword>
<evidence type="ECO:0000256" key="1">
    <source>
        <dbReference type="SAM" id="MobiDB-lite"/>
    </source>
</evidence>
<sequence>MSLKDDKKGKDENGPRKSAEKVIANKKSLEEKKSTEPSKEKSKEEQIKSKIKKTDADSRGSRRIRLSREAKTQWYVVVGDCALTRRGRWIFGCGASWNGAYSRKITLRRTGICVEIRGNLALPMVSSSVVWAKYLSASLQLYYCCHQAKVV</sequence>
<name>A0A0N4VW91_HAEPC</name>
<reference evidence="2 3" key="2">
    <citation type="submission" date="2018-11" db="EMBL/GenBank/DDBJ databases">
        <authorList>
            <consortium name="Pathogen Informatics"/>
        </authorList>
    </citation>
    <scope>NUCLEOTIDE SEQUENCE [LARGE SCALE GENOMIC DNA]</scope>
    <source>
        <strain evidence="2 3">MHpl1</strain>
    </source>
</reference>
<evidence type="ECO:0000313" key="4">
    <source>
        <dbReference type="WBParaSite" id="HPLM_0000156101-mRNA-1"/>
    </source>
</evidence>
<dbReference type="Proteomes" id="UP000268014">
    <property type="component" value="Unassembled WGS sequence"/>
</dbReference>
<evidence type="ECO:0000313" key="2">
    <source>
        <dbReference type="EMBL" id="VDO10130.1"/>
    </source>
</evidence>
<dbReference type="AlphaFoldDB" id="A0A0N4VW91"/>
<protein>
    <submittedName>
        <fullName evidence="2 4">Uncharacterized protein</fullName>
    </submittedName>
</protein>
<dbReference type="WBParaSite" id="HPLM_0000156101-mRNA-1">
    <property type="protein sequence ID" value="HPLM_0000156101-mRNA-1"/>
    <property type="gene ID" value="HPLM_0000156101"/>
</dbReference>
<feature type="compositionally biased region" description="Basic and acidic residues" evidence="1">
    <location>
        <begin position="1"/>
        <end position="20"/>
    </location>
</feature>
<gene>
    <name evidence="2" type="ORF">HPLM_LOCUS1559</name>
</gene>
<reference evidence="4" key="1">
    <citation type="submission" date="2017-02" db="UniProtKB">
        <authorList>
            <consortium name="WormBaseParasite"/>
        </authorList>
    </citation>
    <scope>IDENTIFICATION</scope>
</reference>
<accession>A0A0N4VW91</accession>
<evidence type="ECO:0000313" key="3">
    <source>
        <dbReference type="Proteomes" id="UP000268014"/>
    </source>
</evidence>
<proteinExistence type="predicted"/>
<feature type="region of interest" description="Disordered" evidence="1">
    <location>
        <begin position="1"/>
        <end position="63"/>
    </location>
</feature>